<name>A0A087U1I9_STEMI</name>
<dbReference type="Proteomes" id="UP000054359">
    <property type="component" value="Unassembled WGS sequence"/>
</dbReference>
<reference evidence="4 5" key="1">
    <citation type="submission" date="2013-11" db="EMBL/GenBank/DDBJ databases">
        <title>Genome sequencing of Stegodyphus mimosarum.</title>
        <authorList>
            <person name="Bechsgaard J."/>
        </authorList>
    </citation>
    <scope>NUCLEOTIDE SEQUENCE [LARGE SCALE GENOMIC DNA]</scope>
</reference>
<gene>
    <name evidence="4" type="ORF">X975_22199</name>
</gene>
<evidence type="ECO:0000313" key="4">
    <source>
        <dbReference type="EMBL" id="KFM71228.1"/>
    </source>
</evidence>
<evidence type="ECO:0000256" key="1">
    <source>
        <dbReference type="ARBA" id="ARBA00022737"/>
    </source>
</evidence>
<dbReference type="PROSITE" id="PS50835">
    <property type="entry name" value="IG_LIKE"/>
    <property type="match status" value="2"/>
</dbReference>
<dbReference type="GO" id="GO:0030017">
    <property type="term" value="C:sarcomere"/>
    <property type="evidence" value="ECO:0007669"/>
    <property type="project" value="UniProtKB-ARBA"/>
</dbReference>
<accession>A0A087U1I9</accession>
<organism evidence="4 5">
    <name type="scientific">Stegodyphus mimosarum</name>
    <name type="common">African social velvet spider</name>
    <dbReference type="NCBI Taxonomy" id="407821"/>
    <lineage>
        <taxon>Eukaryota</taxon>
        <taxon>Metazoa</taxon>
        <taxon>Ecdysozoa</taxon>
        <taxon>Arthropoda</taxon>
        <taxon>Chelicerata</taxon>
        <taxon>Arachnida</taxon>
        <taxon>Araneae</taxon>
        <taxon>Araneomorphae</taxon>
        <taxon>Entelegynae</taxon>
        <taxon>Eresoidea</taxon>
        <taxon>Eresidae</taxon>
        <taxon>Stegodyphus</taxon>
    </lineage>
</organism>
<feature type="domain" description="Ig-like" evidence="3">
    <location>
        <begin position="80"/>
        <end position="152"/>
    </location>
</feature>
<dbReference type="Gene3D" id="2.60.40.10">
    <property type="entry name" value="Immunoglobulins"/>
    <property type="match status" value="2"/>
</dbReference>
<dbReference type="InterPro" id="IPR036179">
    <property type="entry name" value="Ig-like_dom_sf"/>
</dbReference>
<evidence type="ECO:0000259" key="3">
    <source>
        <dbReference type="PROSITE" id="PS50835"/>
    </source>
</evidence>
<keyword evidence="5" id="KW-1185">Reference proteome</keyword>
<sequence length="152" mass="16330">MLLEAKVTGNPKPTVVWDRNGTKLESGDHIKLSEGDNKAILSIEAAKAEDAGEYKLTATNEEGEDNSSAIIKVSVPGKKPAIVKELKAAKLLEGEEGKLELVVSGYPMPEVAWMHNGKNVLEGQHCTTSIDEKGLATLTIHNVKCEDAGMYT</sequence>
<dbReference type="PANTHER" id="PTHR47633">
    <property type="entry name" value="IMMUNOGLOBULIN"/>
    <property type="match status" value="1"/>
</dbReference>
<protein>
    <submittedName>
        <fullName evidence="4">Muscle M-line assembly protein unc-89</fullName>
    </submittedName>
</protein>
<dbReference type="SUPFAM" id="SSF48726">
    <property type="entry name" value="Immunoglobulin"/>
    <property type="match status" value="2"/>
</dbReference>
<dbReference type="OrthoDB" id="6435434at2759"/>
<dbReference type="PANTHER" id="PTHR47633:SF4">
    <property type="entry name" value="MYOPALLADIN ISOFORM X1"/>
    <property type="match status" value="1"/>
</dbReference>
<dbReference type="InterPro" id="IPR013098">
    <property type="entry name" value="Ig_I-set"/>
</dbReference>
<dbReference type="FunFam" id="2.60.40.10:FF:000031">
    <property type="entry name" value="Myosin-binding protein C, slow type"/>
    <property type="match status" value="1"/>
</dbReference>
<feature type="non-terminal residue" evidence="4">
    <location>
        <position position="152"/>
    </location>
</feature>
<keyword evidence="1" id="KW-0677">Repeat</keyword>
<dbReference type="EMBL" id="KK117711">
    <property type="protein sequence ID" value="KFM71228.1"/>
    <property type="molecule type" value="Genomic_DNA"/>
</dbReference>
<dbReference type="AlphaFoldDB" id="A0A087U1I9"/>
<dbReference type="FunFam" id="2.60.40.10:FF:000107">
    <property type="entry name" value="Myosin, light chain kinase a"/>
    <property type="match status" value="1"/>
</dbReference>
<keyword evidence="2" id="KW-0393">Immunoglobulin domain</keyword>
<evidence type="ECO:0000256" key="2">
    <source>
        <dbReference type="ARBA" id="ARBA00023319"/>
    </source>
</evidence>
<dbReference type="Pfam" id="PF07679">
    <property type="entry name" value="I-set"/>
    <property type="match status" value="2"/>
</dbReference>
<dbReference type="STRING" id="407821.A0A087U1I9"/>
<evidence type="ECO:0000313" key="5">
    <source>
        <dbReference type="Proteomes" id="UP000054359"/>
    </source>
</evidence>
<dbReference type="OMA" id="RRCRICT"/>
<proteinExistence type="predicted"/>
<dbReference type="InterPro" id="IPR007110">
    <property type="entry name" value="Ig-like_dom"/>
</dbReference>
<feature type="domain" description="Ig-like" evidence="3">
    <location>
        <begin position="1"/>
        <end position="74"/>
    </location>
</feature>
<dbReference type="InterPro" id="IPR013783">
    <property type="entry name" value="Ig-like_fold"/>
</dbReference>